<dbReference type="Proteomes" id="UP000664477">
    <property type="component" value="Unassembled WGS sequence"/>
</dbReference>
<gene>
    <name evidence="1" type="ORF">J4727_05015</name>
</gene>
<sequence length="73" mass="7924">MPYNFVVMTAFGVTPDDVRFVATSATIAGSDSEKQLKKFLSELSGIPQERIDVLGGNRVILNLMHAKLSCHTG</sequence>
<accession>A0A939NE74</accession>
<organism evidence="1 2">
    <name type="scientific">Providencia rettgeri</name>
    <dbReference type="NCBI Taxonomy" id="587"/>
    <lineage>
        <taxon>Bacteria</taxon>
        <taxon>Pseudomonadati</taxon>
        <taxon>Pseudomonadota</taxon>
        <taxon>Gammaproteobacteria</taxon>
        <taxon>Enterobacterales</taxon>
        <taxon>Morganellaceae</taxon>
        <taxon>Providencia</taxon>
    </lineage>
</organism>
<proteinExistence type="predicted"/>
<evidence type="ECO:0000313" key="2">
    <source>
        <dbReference type="Proteomes" id="UP000664477"/>
    </source>
</evidence>
<protein>
    <submittedName>
        <fullName evidence="1">Uncharacterized protein</fullName>
    </submittedName>
</protein>
<dbReference type="AlphaFoldDB" id="A0A939NE74"/>
<name>A0A939NE74_PRORE</name>
<evidence type="ECO:0000313" key="1">
    <source>
        <dbReference type="EMBL" id="MBO1915975.1"/>
    </source>
</evidence>
<reference evidence="1" key="1">
    <citation type="submission" date="2021-03" db="EMBL/GenBank/DDBJ databases">
        <title>Molecular epidemiology and mechanisms of colistin and carbapenem resistance in Enterobacteriaceae from clinical isolates, the environment and porcine samples in Pretoria, South Africa.</title>
        <authorList>
            <person name="Bogoshi D."/>
            <person name="Mbelle N.M."/>
            <person name="Naidoo V."/>
            <person name="Osei Sekyere J."/>
        </authorList>
    </citation>
    <scope>NUCLEOTIDE SEQUENCE</scope>
    <source>
        <strain evidence="1">C052</strain>
    </source>
</reference>
<comment type="caution">
    <text evidence="1">The sequence shown here is derived from an EMBL/GenBank/DDBJ whole genome shotgun (WGS) entry which is preliminary data.</text>
</comment>
<dbReference type="EMBL" id="JAGETQ010000016">
    <property type="protein sequence ID" value="MBO1915975.1"/>
    <property type="molecule type" value="Genomic_DNA"/>
</dbReference>